<feature type="coiled-coil region" evidence="2">
    <location>
        <begin position="594"/>
        <end position="621"/>
    </location>
</feature>
<keyword evidence="1" id="KW-0479">Metal-binding</keyword>
<evidence type="ECO:0000259" key="4">
    <source>
        <dbReference type="PROSITE" id="PS50103"/>
    </source>
</evidence>
<protein>
    <recommendedName>
        <fullName evidence="4">C3H1-type domain-containing protein</fullName>
    </recommendedName>
</protein>
<dbReference type="GO" id="GO:0008270">
    <property type="term" value="F:zinc ion binding"/>
    <property type="evidence" value="ECO:0007669"/>
    <property type="project" value="UniProtKB-KW"/>
</dbReference>
<keyword evidence="2" id="KW-0175">Coiled coil</keyword>
<feature type="compositionally biased region" description="Low complexity" evidence="3">
    <location>
        <begin position="189"/>
        <end position="212"/>
    </location>
</feature>
<dbReference type="OrthoDB" id="2755196at2759"/>
<feature type="compositionally biased region" description="Basic and acidic residues" evidence="3">
    <location>
        <begin position="316"/>
        <end position="331"/>
    </location>
</feature>
<feature type="compositionally biased region" description="Low complexity" evidence="3">
    <location>
        <begin position="90"/>
        <end position="111"/>
    </location>
</feature>
<gene>
    <name evidence="5" type="ORF">CERSUDRAFT_113484</name>
</gene>
<proteinExistence type="predicted"/>
<dbReference type="PROSITE" id="PS50103">
    <property type="entry name" value="ZF_C3H1"/>
    <property type="match status" value="1"/>
</dbReference>
<evidence type="ECO:0000313" key="5">
    <source>
        <dbReference type="EMBL" id="EMD38328.1"/>
    </source>
</evidence>
<dbReference type="AlphaFoldDB" id="M2QMQ8"/>
<dbReference type="EMBL" id="KB445795">
    <property type="protein sequence ID" value="EMD38328.1"/>
    <property type="molecule type" value="Genomic_DNA"/>
</dbReference>
<sequence length="770" mass="81834">MAIRCKWYNDDGQPSNGGCNRGTSCTFVHPDSPLWASAMKSSGRPMGRGRGFMAPPPASTGAPGGLPPPTGITPFGKRSTSGSGSGGSSFGSNTWGSPSTSTSAFASSANAVPTGTRRQASDSAWGNASGGAGSSRSGGSGWGDTQAESAPAPAVSGGDDAWGAGVSSSTAAWGESGASGWGDADDSNDGWAQASGADAGAASTSAKTSTDAVGWGDQTTSTGWGDPDDKPATPPQVDSGAANAGNNGGWGEPEPARRPSRMALPPIDTSPAPVNKRDDPPRQTPTGGWDGGWQAHESPVGREPPVSPSNSVQSGRGRETSLPRGKARDNTRTGPSPFDSLLAMSEALPGPSAMAQAEGQRTEDTVDVSGPSNSLKTYVPRDIILHEAWITYMKHIAHAVNAEQGVREAEEEAARCRALQQSKVYTQAELSETALARLDKARVDAETRLANAQSRRRQEIHALAQYADGGPSPQGDLRAEYRQAMEDTKAWLAEIRPQVEAAREAVKERSTGAPGSTSDDATAKNDPNERTVRELRERMGKADERTDDLEEYLAQLRDSTRRLVDEEFKRQNAERMDVDEGELAPHAPSTDERVESMRAQLAAMQEKLQTVQQQCDVLRAHDAEARARRLQQSAEIELLKKERLDDIAARDQALANATTRFEQVSREVHDLISSAPPAPPSLDDIHRAVAGRALDMMRGTVTQALDQLYVGVQNALREQEEEICGRVALDLQAPLLFIQAFEQRMDQDGVVDLFEPDPPSKPSVDGAEMR</sequence>
<feature type="region of interest" description="Disordered" evidence="3">
    <location>
        <begin position="35"/>
        <end position="373"/>
    </location>
</feature>
<reference evidence="5 6" key="1">
    <citation type="journal article" date="2012" name="Proc. Natl. Acad. Sci. U.S.A.">
        <title>Comparative genomics of Ceriporiopsis subvermispora and Phanerochaete chrysosporium provide insight into selective ligninolysis.</title>
        <authorList>
            <person name="Fernandez-Fueyo E."/>
            <person name="Ruiz-Duenas F.J."/>
            <person name="Ferreira P."/>
            <person name="Floudas D."/>
            <person name="Hibbett D.S."/>
            <person name="Canessa P."/>
            <person name="Larrondo L.F."/>
            <person name="James T.Y."/>
            <person name="Seelenfreund D."/>
            <person name="Lobos S."/>
            <person name="Polanco R."/>
            <person name="Tello M."/>
            <person name="Honda Y."/>
            <person name="Watanabe T."/>
            <person name="Watanabe T."/>
            <person name="Ryu J.S."/>
            <person name="Kubicek C.P."/>
            <person name="Schmoll M."/>
            <person name="Gaskell J."/>
            <person name="Hammel K.E."/>
            <person name="St John F.J."/>
            <person name="Vanden Wymelenberg A."/>
            <person name="Sabat G."/>
            <person name="Splinter BonDurant S."/>
            <person name="Syed K."/>
            <person name="Yadav J.S."/>
            <person name="Doddapaneni H."/>
            <person name="Subramanian V."/>
            <person name="Lavin J.L."/>
            <person name="Oguiza J.A."/>
            <person name="Perez G."/>
            <person name="Pisabarro A.G."/>
            <person name="Ramirez L."/>
            <person name="Santoyo F."/>
            <person name="Master E."/>
            <person name="Coutinho P.M."/>
            <person name="Henrissat B."/>
            <person name="Lombard V."/>
            <person name="Magnuson J.K."/>
            <person name="Kuees U."/>
            <person name="Hori C."/>
            <person name="Igarashi K."/>
            <person name="Samejima M."/>
            <person name="Held B.W."/>
            <person name="Barry K.W."/>
            <person name="LaButti K.M."/>
            <person name="Lapidus A."/>
            <person name="Lindquist E.A."/>
            <person name="Lucas S.M."/>
            <person name="Riley R."/>
            <person name="Salamov A.A."/>
            <person name="Hoffmeister D."/>
            <person name="Schwenk D."/>
            <person name="Hadar Y."/>
            <person name="Yarden O."/>
            <person name="de Vries R.P."/>
            <person name="Wiebenga A."/>
            <person name="Stenlid J."/>
            <person name="Eastwood D."/>
            <person name="Grigoriev I.V."/>
            <person name="Berka R.M."/>
            <person name="Blanchette R.A."/>
            <person name="Kersten P."/>
            <person name="Martinez A.T."/>
            <person name="Vicuna R."/>
            <person name="Cullen D."/>
        </authorList>
    </citation>
    <scope>NUCLEOTIDE SEQUENCE [LARGE SCALE GENOMIC DNA]</scope>
    <source>
        <strain evidence="5 6">B</strain>
    </source>
</reference>
<dbReference type="HOGENOM" id="CLU_371726_0_0_1"/>
<evidence type="ECO:0000256" key="1">
    <source>
        <dbReference type="PROSITE-ProRule" id="PRU00723"/>
    </source>
</evidence>
<feature type="coiled-coil region" evidence="2">
    <location>
        <begin position="399"/>
        <end position="455"/>
    </location>
</feature>
<dbReference type="InterPro" id="IPR000571">
    <property type="entry name" value="Znf_CCCH"/>
</dbReference>
<accession>M2QMQ8</accession>
<organism evidence="5 6">
    <name type="scientific">Ceriporiopsis subvermispora (strain B)</name>
    <name type="common">White-rot fungus</name>
    <name type="synonym">Gelatoporia subvermispora</name>
    <dbReference type="NCBI Taxonomy" id="914234"/>
    <lineage>
        <taxon>Eukaryota</taxon>
        <taxon>Fungi</taxon>
        <taxon>Dikarya</taxon>
        <taxon>Basidiomycota</taxon>
        <taxon>Agaricomycotina</taxon>
        <taxon>Agaricomycetes</taxon>
        <taxon>Polyporales</taxon>
        <taxon>Gelatoporiaceae</taxon>
        <taxon>Gelatoporia</taxon>
    </lineage>
</organism>
<dbReference type="Proteomes" id="UP000016930">
    <property type="component" value="Unassembled WGS sequence"/>
</dbReference>
<feature type="zinc finger region" description="C3H1-type" evidence="1">
    <location>
        <begin position="4"/>
        <end position="32"/>
    </location>
</feature>
<keyword evidence="1" id="KW-0862">Zinc</keyword>
<keyword evidence="1" id="KW-0863">Zinc-finger</keyword>
<feature type="compositionally biased region" description="Low complexity" evidence="3">
    <location>
        <begin position="167"/>
        <end position="182"/>
    </location>
</feature>
<feature type="compositionally biased region" description="Low complexity" evidence="3">
    <location>
        <begin position="72"/>
        <end position="82"/>
    </location>
</feature>
<evidence type="ECO:0000256" key="3">
    <source>
        <dbReference type="SAM" id="MobiDB-lite"/>
    </source>
</evidence>
<feature type="compositionally biased region" description="Gly residues" evidence="3">
    <location>
        <begin position="128"/>
        <end position="142"/>
    </location>
</feature>
<feature type="domain" description="C3H1-type" evidence="4">
    <location>
        <begin position="4"/>
        <end position="32"/>
    </location>
</feature>
<feature type="compositionally biased region" description="Basic and acidic residues" evidence="3">
    <location>
        <begin position="521"/>
        <end position="532"/>
    </location>
</feature>
<dbReference type="STRING" id="914234.M2QMQ8"/>
<evidence type="ECO:0000313" key="6">
    <source>
        <dbReference type="Proteomes" id="UP000016930"/>
    </source>
</evidence>
<keyword evidence="6" id="KW-1185">Reference proteome</keyword>
<evidence type="ECO:0000256" key="2">
    <source>
        <dbReference type="SAM" id="Coils"/>
    </source>
</evidence>
<feature type="region of interest" description="Disordered" evidence="3">
    <location>
        <begin position="502"/>
        <end position="532"/>
    </location>
</feature>
<name>M2QMQ8_CERS8</name>